<organism evidence="1 2">
    <name type="scientific">Vibrio scophthalmi</name>
    <dbReference type="NCBI Taxonomy" id="45658"/>
    <lineage>
        <taxon>Bacteria</taxon>
        <taxon>Pseudomonadati</taxon>
        <taxon>Pseudomonadota</taxon>
        <taxon>Gammaproteobacteria</taxon>
        <taxon>Vibrionales</taxon>
        <taxon>Vibrionaceae</taxon>
        <taxon>Vibrio</taxon>
    </lineage>
</organism>
<evidence type="ECO:0000313" key="2">
    <source>
        <dbReference type="Proteomes" id="UP000092528"/>
    </source>
</evidence>
<dbReference type="AlphaFoldDB" id="A0A1C7F8T0"/>
<reference evidence="1 2" key="1">
    <citation type="submission" date="2016-07" db="EMBL/GenBank/DDBJ databases">
        <title>Genome sequencing of Vibrio scophthalmi strain VS-05, an isolated from Paralichthys olivaceus.</title>
        <authorList>
            <person name="Han H.-J."/>
        </authorList>
    </citation>
    <scope>NUCLEOTIDE SEQUENCE [LARGE SCALE GENOMIC DNA]</scope>
    <source>
        <strain evidence="1 2">VS-05</strain>
    </source>
</reference>
<dbReference type="InterPro" id="IPR024400">
    <property type="entry name" value="DUF2635"/>
</dbReference>
<accession>A0A1C7F8T0</accession>
<gene>
    <name evidence="1" type="ORF">VSVS05_01164</name>
</gene>
<sequence>MATFKVKPQKGLTVRDPETREALKAAGEEKPRNTYWLRRVKDKSVTVVDAKKNTSTKETEQ</sequence>
<keyword evidence="2" id="KW-1185">Reference proteome</keyword>
<dbReference type="Proteomes" id="UP000092528">
    <property type="component" value="Chromosome 1"/>
</dbReference>
<dbReference type="EMBL" id="CP016414">
    <property type="protein sequence ID" value="ANU36291.1"/>
    <property type="molecule type" value="Genomic_DNA"/>
</dbReference>
<name>A0A1C7F8T0_9VIBR</name>
<dbReference type="RefSeq" id="WP_065545275.1">
    <property type="nucleotide sequence ID" value="NZ_CP016414.1"/>
</dbReference>
<proteinExistence type="predicted"/>
<evidence type="ECO:0000313" key="1">
    <source>
        <dbReference type="EMBL" id="ANU36291.1"/>
    </source>
</evidence>
<dbReference type="PATRIC" id="fig|45658.7.peg.1134"/>
<dbReference type="Pfam" id="PF10948">
    <property type="entry name" value="DUF2635"/>
    <property type="match status" value="1"/>
</dbReference>
<protein>
    <submittedName>
        <fullName evidence="1">Mu-like prophage FluMu protein gp38</fullName>
    </submittedName>
</protein>